<reference evidence="1" key="1">
    <citation type="journal article" date="2007" name="ISME J.">
        <title>Genomic plasticity in prokaryotes: the case of the square haloarchaeon.</title>
        <authorList>
            <person name="Cuadros-Orellana S."/>
            <person name="Martin-Cuadrado A.B."/>
            <person name="Legault B."/>
            <person name="D'Auria G."/>
            <person name="Zhaxybayeva O."/>
            <person name="Papke R.T."/>
            <person name="Rodriguez-Valera F."/>
        </authorList>
    </citation>
    <scope>NUCLEOTIDE SEQUENCE</scope>
</reference>
<organism evidence="1">
    <name type="scientific">uncultured haloarchaeon</name>
    <dbReference type="NCBI Taxonomy" id="160804"/>
    <lineage>
        <taxon>Archaea</taxon>
        <taxon>Methanobacteriati</taxon>
        <taxon>Methanobacteriota</taxon>
        <taxon>Stenosarchaea group</taxon>
        <taxon>Halobacteria</taxon>
        <taxon>Halobacteriales</taxon>
        <taxon>Halobacteriaceae</taxon>
        <taxon>environmental samples</taxon>
    </lineage>
</organism>
<dbReference type="EMBL" id="EF583986">
    <property type="protein sequence ID" value="ABQ75856.1"/>
    <property type="molecule type" value="Genomic_DNA"/>
</dbReference>
<dbReference type="AlphaFoldDB" id="A5YS99"/>
<protein>
    <submittedName>
        <fullName evidence="1">Uncharacterized protein</fullName>
    </submittedName>
</protein>
<name>A5YS99_9EURY</name>
<evidence type="ECO:0000313" key="1">
    <source>
        <dbReference type="EMBL" id="ABQ75856.1"/>
    </source>
</evidence>
<proteinExistence type="predicted"/>
<sequence length="222" mass="24406">MDQAKLGELVTEEERSIEIVREGDGRVLTVIERKLGIEVHRLCRECIHPIEDGGRGVSMDVIVVGDLPEFIYNRCWDDDLVPGETECEWIGIVVSNDPETHESGGICDEPRHLRVGDLVDEVLVQLLFQHSDICRLFGADERFELLEGDLIVVIGGGDLLSEGVVVSGVLEVLPKRGHEDICSVFPEDCSQCVGAVDEPIGGPKLHALLIGAHDVYIVSQFT</sequence>
<accession>A5YS99</accession>